<name>A0A2N9M915_9BACT</name>
<gene>
    <name evidence="1" type="ORF">SBA5_920011</name>
</gene>
<dbReference type="EMBL" id="OKRB01000155">
    <property type="protein sequence ID" value="SPE31983.1"/>
    <property type="molecule type" value="Genomic_DNA"/>
</dbReference>
<organism evidence="1 2">
    <name type="scientific">Candidatus Sulfuritelmatomonas gaucii</name>
    <dbReference type="NCBI Taxonomy" id="2043161"/>
    <lineage>
        <taxon>Bacteria</taxon>
        <taxon>Pseudomonadati</taxon>
        <taxon>Acidobacteriota</taxon>
        <taxon>Terriglobia</taxon>
        <taxon>Terriglobales</taxon>
        <taxon>Acidobacteriaceae</taxon>
        <taxon>Candidatus Sulfuritelmatomonas</taxon>
    </lineage>
</organism>
<proteinExistence type="predicted"/>
<sequence length="360" mass="41818">MIVVVAPAQETWEIEEYLAQHGSPLRSRLRILTYDEIAARQQVPLGTYVFVAIDQLSPTEKRIARICCDCLREADPQLTILNRPSEVLLRVPLLRVCFERNRNRFRVYRAAEFLRCKHFPVFLRRDSDHLGNISGLLYTRAELARAVAEKVLRGFRLRDLIVVEYCDTMDTAGVFRKYSAFIVGNTILPHTVTHNRDWITKSHGRLIDADTVREELEYLSTDPHADWLRETFALARINYGRIDYGLLNGCPQVWEINTNPTIARHAGADPLTDEQKQLRAVVRQHFHPRFQAAWEAIDSTADPDRMISVKVSERQRRRLAAEREWRLRIQARETALAVMANLLIRLLWRCARRLGLISTR</sequence>
<protein>
    <recommendedName>
        <fullName evidence="3">ATP-grasp domain-containing protein</fullName>
    </recommendedName>
</protein>
<evidence type="ECO:0000313" key="1">
    <source>
        <dbReference type="EMBL" id="SPE31983.1"/>
    </source>
</evidence>
<evidence type="ECO:0000313" key="2">
    <source>
        <dbReference type="Proteomes" id="UP000239735"/>
    </source>
</evidence>
<dbReference type="AlphaFoldDB" id="A0A2N9M915"/>
<dbReference type="SUPFAM" id="SSF56059">
    <property type="entry name" value="Glutathione synthetase ATP-binding domain-like"/>
    <property type="match status" value="1"/>
</dbReference>
<dbReference type="OrthoDB" id="597347at2"/>
<reference evidence="2" key="1">
    <citation type="submission" date="2018-02" db="EMBL/GenBank/DDBJ databases">
        <authorList>
            <person name="Hausmann B."/>
        </authorList>
    </citation>
    <scope>NUCLEOTIDE SEQUENCE [LARGE SCALE GENOMIC DNA]</scope>
    <source>
        <strain evidence="2">Peat soil MAG SbA5</strain>
    </source>
</reference>
<dbReference type="Proteomes" id="UP000239735">
    <property type="component" value="Unassembled WGS sequence"/>
</dbReference>
<evidence type="ECO:0008006" key="3">
    <source>
        <dbReference type="Google" id="ProtNLM"/>
    </source>
</evidence>
<accession>A0A2N9M915</accession>